<dbReference type="OrthoDB" id="9973178at2"/>
<organism evidence="1 2">
    <name type="scientific">Brevibacterium antiquum CNRZ 918</name>
    <dbReference type="NCBI Taxonomy" id="1255637"/>
    <lineage>
        <taxon>Bacteria</taxon>
        <taxon>Bacillati</taxon>
        <taxon>Actinomycetota</taxon>
        <taxon>Actinomycetes</taxon>
        <taxon>Micrococcales</taxon>
        <taxon>Brevibacteriaceae</taxon>
        <taxon>Brevibacterium</taxon>
    </lineage>
</organism>
<proteinExistence type="predicted"/>
<sequence length="102" mass="11609">MTYTRKPPQSREVTFRVSWVEEPITMLAVNSMPTEALVPLTRDDNPEPIINAMPDEISTLLTASSGQEFQEFMKSWGAASEKDDKDARRTESMFERLIRGLS</sequence>
<accession>A0A2H1KE43</accession>
<dbReference type="EMBL" id="FXZD01000007">
    <property type="protein sequence ID" value="SMX97814.1"/>
    <property type="molecule type" value="Genomic_DNA"/>
</dbReference>
<name>A0A2H1KE43_9MICO</name>
<gene>
    <name evidence="1" type="ORF">BANT918_02361</name>
</gene>
<dbReference type="AlphaFoldDB" id="A0A2H1KE43"/>
<dbReference type="RefSeq" id="WP_101620414.1">
    <property type="nucleotide sequence ID" value="NZ_FXZD01000007.1"/>
</dbReference>
<evidence type="ECO:0000313" key="2">
    <source>
        <dbReference type="Proteomes" id="UP000234433"/>
    </source>
</evidence>
<protein>
    <submittedName>
        <fullName evidence="1">Uncharacterized protein</fullName>
    </submittedName>
</protein>
<dbReference type="Proteomes" id="UP000234433">
    <property type="component" value="Unassembled WGS sequence"/>
</dbReference>
<evidence type="ECO:0000313" key="1">
    <source>
        <dbReference type="EMBL" id="SMX97814.1"/>
    </source>
</evidence>
<reference evidence="1 2" key="1">
    <citation type="submission" date="2017-03" db="EMBL/GenBank/DDBJ databases">
        <authorList>
            <person name="Afonso C.L."/>
            <person name="Miller P.J."/>
            <person name="Scott M.A."/>
            <person name="Spackman E."/>
            <person name="Goraichik I."/>
            <person name="Dimitrov K.M."/>
            <person name="Suarez D.L."/>
            <person name="Swayne D.E."/>
        </authorList>
    </citation>
    <scope>NUCLEOTIDE SEQUENCE [LARGE SCALE GENOMIC DNA]</scope>
    <source>
        <strain evidence="1 2">CNRZ 918</strain>
    </source>
</reference>